<name>A0A1C3JUU4_9GAMM</name>
<evidence type="ECO:0000313" key="3">
    <source>
        <dbReference type="EMBL" id="SBT18963.1"/>
    </source>
</evidence>
<dbReference type="Gene3D" id="3.40.50.2000">
    <property type="entry name" value="Glycogen Phosphorylase B"/>
    <property type="match status" value="1"/>
</dbReference>
<evidence type="ECO:0000313" key="6">
    <source>
        <dbReference type="Proteomes" id="UP000092871"/>
    </source>
</evidence>
<organism evidence="3 6">
    <name type="scientific">Marinomonas gallaica</name>
    <dbReference type="NCBI Taxonomy" id="1806667"/>
    <lineage>
        <taxon>Bacteria</taxon>
        <taxon>Pseudomonadati</taxon>
        <taxon>Pseudomonadota</taxon>
        <taxon>Gammaproteobacteria</taxon>
        <taxon>Oceanospirillales</taxon>
        <taxon>Oceanospirillaceae</taxon>
        <taxon>Marinomonas</taxon>
    </lineage>
</organism>
<dbReference type="Proteomes" id="UP000092871">
    <property type="component" value="Unassembled WGS sequence"/>
</dbReference>
<evidence type="ECO:0000313" key="5">
    <source>
        <dbReference type="Proteomes" id="UP000092840"/>
    </source>
</evidence>
<keyword evidence="5" id="KW-1185">Reference proteome</keyword>
<sequence>MSFAKKAINVHPRALKVAIVHDWLVAWAGAEKVLEQMLDIWPQADIYCMVDTLSSTGEVAVLKGKNITPSFIQGLPFAKKHYRLWLPLMPLAVEQFDLSGYDLVVSSSHAVAKGVITGPDTYHLCYCYSPMRYAWDLQHEYLRGATSLLSKLKQWPMRYLLHRLRLWDVASSLRPDKIVAISNYIARRIDKCYRRKADVVYPPVDTERLTPYYIPTEQKKSYYIAASRLVPYKRIQLIAEAFAQMPDKSLIIIGDGPERPALERYLATLPSTQTNVSYLGYQEDDDLYRYLSEARAMIFAAEEDFGILPVEAQAVGTPVIAFGRGGATETVVSNKTGLFFNEASRAGIIDAVAMFEAKTWDSQQCVHNAEKFSNAVFKAQLKQHILFDGHPLQQDAMAATTKTVPVDWQVTSLK</sequence>
<dbReference type="EC" id="2.4.1.57" evidence="3"/>
<dbReference type="RefSeq" id="WP_067038179.1">
    <property type="nucleotide sequence ID" value="NZ_FLRA01000023.1"/>
</dbReference>
<dbReference type="EMBL" id="FLRB01000013">
    <property type="protein sequence ID" value="SBT21918.1"/>
    <property type="molecule type" value="Genomic_DNA"/>
</dbReference>
<proteinExistence type="predicted"/>
<evidence type="ECO:0000259" key="2">
    <source>
        <dbReference type="Pfam" id="PF13439"/>
    </source>
</evidence>
<protein>
    <submittedName>
        <fullName evidence="3">GDP-mannose-dependent alpha-(1-6)-phosphatidylinositol monomannoside mannosyltransferase</fullName>
        <ecNumber evidence="3">2.4.1.57</ecNumber>
    </submittedName>
</protein>
<dbReference type="GO" id="GO:0016757">
    <property type="term" value="F:glycosyltransferase activity"/>
    <property type="evidence" value="ECO:0007669"/>
    <property type="project" value="UniProtKB-KW"/>
</dbReference>
<dbReference type="SUPFAM" id="SSF53756">
    <property type="entry name" value="UDP-Glycosyltransferase/glycogen phosphorylase"/>
    <property type="match status" value="1"/>
</dbReference>
<dbReference type="PANTHER" id="PTHR45947:SF3">
    <property type="entry name" value="SULFOQUINOVOSYL TRANSFERASE SQD2"/>
    <property type="match status" value="1"/>
</dbReference>
<dbReference type="OrthoDB" id="9801609at2"/>
<reference evidence="4 5" key="1">
    <citation type="submission" date="2016-06" db="EMBL/GenBank/DDBJ databases">
        <authorList>
            <person name="Rodrigo-Torres L."/>
            <person name="Arahal D.R."/>
        </authorList>
    </citation>
    <scope>NUCLEOTIDE SEQUENCE [LARGE SCALE GENOMIC DNA]</scope>
    <source>
        <strain evidence="4 5">CECT 5116</strain>
    </source>
</reference>
<dbReference type="Proteomes" id="UP000092840">
    <property type="component" value="Unassembled WGS sequence"/>
</dbReference>
<feature type="domain" description="Glycosyl transferase family 1" evidence="1">
    <location>
        <begin position="218"/>
        <end position="371"/>
    </location>
</feature>
<dbReference type="PANTHER" id="PTHR45947">
    <property type="entry name" value="SULFOQUINOVOSYL TRANSFERASE SQD2"/>
    <property type="match status" value="1"/>
</dbReference>
<dbReference type="InterPro" id="IPR028098">
    <property type="entry name" value="Glyco_trans_4-like_N"/>
</dbReference>
<gene>
    <name evidence="3" type="primary">pimB</name>
    <name evidence="3" type="ORF">MGA5115_03124</name>
    <name evidence="4" type="ORF">MGA5116_02528</name>
</gene>
<dbReference type="AlphaFoldDB" id="A0A1C3JUU4"/>
<evidence type="ECO:0000313" key="4">
    <source>
        <dbReference type="EMBL" id="SBT21918.1"/>
    </source>
</evidence>
<reference evidence="3 6" key="2">
    <citation type="submission" date="2016-06" db="EMBL/GenBank/DDBJ databases">
        <authorList>
            <person name="Kjaerup R.B."/>
            <person name="Dalgaard T.S."/>
            <person name="Juul-Madsen H.R."/>
        </authorList>
    </citation>
    <scope>NUCLEOTIDE SEQUENCE [LARGE SCALE GENOMIC DNA]</scope>
    <source>
        <strain evidence="3 6">CECT 5115</strain>
    </source>
</reference>
<accession>A0A1C3JUU4</accession>
<keyword evidence="3" id="KW-0328">Glycosyltransferase</keyword>
<dbReference type="Pfam" id="PF00534">
    <property type="entry name" value="Glycos_transf_1"/>
    <property type="match status" value="1"/>
</dbReference>
<dbReference type="EMBL" id="FLRA01000023">
    <property type="protein sequence ID" value="SBT18963.1"/>
    <property type="molecule type" value="Genomic_DNA"/>
</dbReference>
<dbReference type="InterPro" id="IPR050194">
    <property type="entry name" value="Glycosyltransferase_grp1"/>
</dbReference>
<keyword evidence="3" id="KW-0808">Transferase</keyword>
<dbReference type="Pfam" id="PF13439">
    <property type="entry name" value="Glyco_transf_4"/>
    <property type="match status" value="1"/>
</dbReference>
<dbReference type="InterPro" id="IPR001296">
    <property type="entry name" value="Glyco_trans_1"/>
</dbReference>
<evidence type="ECO:0000259" key="1">
    <source>
        <dbReference type="Pfam" id="PF00534"/>
    </source>
</evidence>
<feature type="domain" description="Glycosyltransferase subfamily 4-like N-terminal" evidence="2">
    <location>
        <begin position="29"/>
        <end position="208"/>
    </location>
</feature>